<proteinExistence type="predicted"/>
<evidence type="ECO:0000313" key="3">
    <source>
        <dbReference type="Proteomes" id="UP001276659"/>
    </source>
</evidence>
<keyword evidence="3" id="KW-1185">Reference proteome</keyword>
<dbReference type="AlphaFoldDB" id="A0AAD9ZEZ7"/>
<name>A0AAD9ZEZ7_9LECA</name>
<feature type="region of interest" description="Disordered" evidence="1">
    <location>
        <begin position="1"/>
        <end position="24"/>
    </location>
</feature>
<organism evidence="2 3">
    <name type="scientific">Lepraria neglecta</name>
    <dbReference type="NCBI Taxonomy" id="209136"/>
    <lineage>
        <taxon>Eukaryota</taxon>
        <taxon>Fungi</taxon>
        <taxon>Dikarya</taxon>
        <taxon>Ascomycota</taxon>
        <taxon>Pezizomycotina</taxon>
        <taxon>Lecanoromycetes</taxon>
        <taxon>OSLEUM clade</taxon>
        <taxon>Lecanoromycetidae</taxon>
        <taxon>Lecanorales</taxon>
        <taxon>Lecanorineae</taxon>
        <taxon>Stereocaulaceae</taxon>
        <taxon>Lepraria</taxon>
    </lineage>
</organism>
<feature type="compositionally biased region" description="Basic and acidic residues" evidence="1">
    <location>
        <begin position="1"/>
        <end position="10"/>
    </location>
</feature>
<comment type="caution">
    <text evidence="2">The sequence shown here is derived from an EMBL/GenBank/DDBJ whole genome shotgun (WGS) entry which is preliminary data.</text>
</comment>
<dbReference type="Proteomes" id="UP001276659">
    <property type="component" value="Unassembled WGS sequence"/>
</dbReference>
<sequence length="187" mass="21372">MLERATKCNTRDAGGVESSDTSDELSARAMRFKNRSLSHDHKTIPQLLAKAQSSFHLEKIEELLEMDEGVESSPDHNFSRSLFSNTFRRIRDESFQVRDALISGDFPTMYWHLAFRIRDPCRTMGLSKAVDLAKDVVDYGDSPIDRQLCVGHIEDEIGRTQNSIAIQKVRQRYKDILVELDTVEPVL</sequence>
<reference evidence="2" key="1">
    <citation type="submission" date="2022-11" db="EMBL/GenBank/DDBJ databases">
        <title>Chromosomal genome sequence assembly and mating type (MAT) locus characterization of the leprose asexual lichenized fungus Lepraria neglecta (Nyl.) Erichsen.</title>
        <authorList>
            <person name="Allen J.L."/>
            <person name="Pfeffer B."/>
        </authorList>
    </citation>
    <scope>NUCLEOTIDE SEQUENCE</scope>
    <source>
        <strain evidence="2">Allen 5258</strain>
    </source>
</reference>
<evidence type="ECO:0000313" key="2">
    <source>
        <dbReference type="EMBL" id="KAK3175849.1"/>
    </source>
</evidence>
<evidence type="ECO:0000256" key="1">
    <source>
        <dbReference type="SAM" id="MobiDB-lite"/>
    </source>
</evidence>
<accession>A0AAD9ZEZ7</accession>
<gene>
    <name evidence="2" type="ORF">OEA41_007171</name>
</gene>
<dbReference type="EMBL" id="JASNWA010000004">
    <property type="protein sequence ID" value="KAK3175849.1"/>
    <property type="molecule type" value="Genomic_DNA"/>
</dbReference>
<protein>
    <submittedName>
        <fullName evidence="2">Uncharacterized protein</fullName>
    </submittedName>
</protein>